<dbReference type="GeneID" id="85476421"/>
<comment type="caution">
    <text evidence="1">The sequence shown here is derived from an EMBL/GenBank/DDBJ whole genome shotgun (WGS) entry which is preliminary data.</text>
</comment>
<keyword evidence="2" id="KW-1185">Reference proteome</keyword>
<organism evidence="1 2">
    <name type="scientific">Colletotrichum phormii</name>
    <dbReference type="NCBI Taxonomy" id="359342"/>
    <lineage>
        <taxon>Eukaryota</taxon>
        <taxon>Fungi</taxon>
        <taxon>Dikarya</taxon>
        <taxon>Ascomycota</taxon>
        <taxon>Pezizomycotina</taxon>
        <taxon>Sordariomycetes</taxon>
        <taxon>Hypocreomycetidae</taxon>
        <taxon>Glomerellales</taxon>
        <taxon>Glomerellaceae</taxon>
        <taxon>Colletotrichum</taxon>
        <taxon>Colletotrichum acutatum species complex</taxon>
    </lineage>
</organism>
<dbReference type="Proteomes" id="UP001243989">
    <property type="component" value="Unassembled WGS sequence"/>
</dbReference>
<dbReference type="EMBL" id="JAHMHQ010000034">
    <property type="protein sequence ID" value="KAK1622569.1"/>
    <property type="molecule type" value="Genomic_DNA"/>
</dbReference>
<sequence length="92" mass="10503">MVPRSIFCHLKAMISHQHAWHRHFPEEPTRQCSFPSALRAIFSECSLGSSITTVASNQTVISWLSRMLGKLANQVVLRPIFVVLPVHRLKRL</sequence>
<protein>
    <submittedName>
        <fullName evidence="1">Uncharacterized protein</fullName>
    </submittedName>
</protein>
<dbReference type="RefSeq" id="XP_060438564.1">
    <property type="nucleotide sequence ID" value="XM_060591559.1"/>
</dbReference>
<accession>A0AAI9ZFR7</accession>
<reference evidence="1" key="1">
    <citation type="submission" date="2021-06" db="EMBL/GenBank/DDBJ databases">
        <title>Comparative genomics, transcriptomics and evolutionary studies reveal genomic signatures of adaptation to plant cell wall in hemibiotrophic fungi.</title>
        <authorList>
            <consortium name="DOE Joint Genome Institute"/>
            <person name="Baroncelli R."/>
            <person name="Diaz J.F."/>
            <person name="Benocci T."/>
            <person name="Peng M."/>
            <person name="Battaglia E."/>
            <person name="Haridas S."/>
            <person name="Andreopoulos W."/>
            <person name="Labutti K."/>
            <person name="Pangilinan J."/>
            <person name="Floch G.L."/>
            <person name="Makela M.R."/>
            <person name="Henrissat B."/>
            <person name="Grigoriev I.V."/>
            <person name="Crouch J.A."/>
            <person name="De Vries R.P."/>
            <person name="Sukno S.A."/>
            <person name="Thon M.R."/>
        </authorList>
    </citation>
    <scope>NUCLEOTIDE SEQUENCE</scope>
    <source>
        <strain evidence="1">CBS 102054</strain>
    </source>
</reference>
<feature type="non-terminal residue" evidence="1">
    <location>
        <position position="92"/>
    </location>
</feature>
<name>A0AAI9ZFR7_9PEZI</name>
<evidence type="ECO:0000313" key="1">
    <source>
        <dbReference type="EMBL" id="KAK1622569.1"/>
    </source>
</evidence>
<gene>
    <name evidence="1" type="ORF">BDP81DRAFT_440936</name>
</gene>
<proteinExistence type="predicted"/>
<evidence type="ECO:0000313" key="2">
    <source>
        <dbReference type="Proteomes" id="UP001243989"/>
    </source>
</evidence>
<dbReference type="AlphaFoldDB" id="A0AAI9ZFR7"/>